<evidence type="ECO:0008006" key="4">
    <source>
        <dbReference type="Google" id="ProtNLM"/>
    </source>
</evidence>
<name>A0A150X223_9BACT</name>
<dbReference type="OrthoDB" id="981332at2"/>
<reference evidence="2 3" key="1">
    <citation type="submission" date="2016-01" db="EMBL/GenBank/DDBJ databases">
        <title>Genome sequencing of Roseivirga echinicomitans KMM 6058.</title>
        <authorList>
            <person name="Selvaratnam C."/>
            <person name="Thevarajoo S."/>
            <person name="Goh K.M."/>
            <person name="Ee R."/>
            <person name="Chan K.-G."/>
            <person name="Chong C.S."/>
        </authorList>
    </citation>
    <scope>NUCLEOTIDE SEQUENCE [LARGE SCALE GENOMIC DNA]</scope>
    <source>
        <strain evidence="2 3">KMM 6058</strain>
    </source>
</reference>
<evidence type="ECO:0000313" key="3">
    <source>
        <dbReference type="Proteomes" id="UP000075615"/>
    </source>
</evidence>
<feature type="chain" id="PRO_5007574070" description="Lipoprotein SmpA/OmlA domain-containing protein" evidence="1">
    <location>
        <begin position="21"/>
        <end position="124"/>
    </location>
</feature>
<dbReference type="Proteomes" id="UP000075615">
    <property type="component" value="Unassembled WGS sequence"/>
</dbReference>
<gene>
    <name evidence="2" type="ORF">AWN68_08555</name>
</gene>
<feature type="signal peptide" evidence="1">
    <location>
        <begin position="1"/>
        <end position="20"/>
    </location>
</feature>
<evidence type="ECO:0000256" key="1">
    <source>
        <dbReference type="SAM" id="SignalP"/>
    </source>
</evidence>
<evidence type="ECO:0000313" key="2">
    <source>
        <dbReference type="EMBL" id="KYG72746.1"/>
    </source>
</evidence>
<dbReference type="RefSeq" id="WP_068417212.1">
    <property type="nucleotide sequence ID" value="NZ_LRDB01000050.1"/>
</dbReference>
<dbReference type="STRING" id="296218.AWN68_08555"/>
<dbReference type="PROSITE" id="PS51257">
    <property type="entry name" value="PROKAR_LIPOPROTEIN"/>
    <property type="match status" value="1"/>
</dbReference>
<keyword evidence="3" id="KW-1185">Reference proteome</keyword>
<dbReference type="EMBL" id="LRDB01000050">
    <property type="protein sequence ID" value="KYG72746.1"/>
    <property type="molecule type" value="Genomic_DNA"/>
</dbReference>
<proteinExistence type="predicted"/>
<keyword evidence="1" id="KW-0732">Signal</keyword>
<accession>A0A150X223</accession>
<comment type="caution">
    <text evidence="2">The sequence shown here is derived from an EMBL/GenBank/DDBJ whole genome shotgun (WGS) entry which is preliminary data.</text>
</comment>
<protein>
    <recommendedName>
        <fullName evidence="4">Lipoprotein SmpA/OmlA domain-containing protein</fullName>
    </recommendedName>
</protein>
<dbReference type="AlphaFoldDB" id="A0A150X223"/>
<organism evidence="2 3">
    <name type="scientific">Roseivirga echinicomitans</name>
    <dbReference type="NCBI Taxonomy" id="296218"/>
    <lineage>
        <taxon>Bacteria</taxon>
        <taxon>Pseudomonadati</taxon>
        <taxon>Bacteroidota</taxon>
        <taxon>Cytophagia</taxon>
        <taxon>Cytophagales</taxon>
        <taxon>Roseivirgaceae</taxon>
        <taxon>Roseivirga</taxon>
    </lineage>
</organism>
<sequence>MKISKLVVITLCSVFLFATACTKKIDVGDFDSAKWIGDQEGCSSQRAEMIQDLIKIKPNLLALYHKSIIEVLGKPEAEELYERSQTYYWYYIDPSPKCDQPSENPRKLSIRFTALGIANEIDIK</sequence>